<accession>A0A8J7HTU0</accession>
<gene>
    <name evidence="1" type="ORF">I8748_15835</name>
</gene>
<comment type="caution">
    <text evidence="1">The sequence shown here is derived from an EMBL/GenBank/DDBJ whole genome shotgun (WGS) entry which is preliminary data.</text>
</comment>
<dbReference type="Gene3D" id="3.90.550.10">
    <property type="entry name" value="Spore Coat Polysaccharide Biosynthesis Protein SpsA, Chain A"/>
    <property type="match status" value="1"/>
</dbReference>
<dbReference type="AlphaFoldDB" id="A0A8J7HTU0"/>
<sequence>MTAPVAFFIFNRPALTLKVFEAIRQAKPQKLFVIADGPRTERRNEAEKCAATRAVIEQVDWDCEVFKNYSDVNLGCGQRVSTGISWVFEQVEEAMILEDDCLPHPSFFPFCTELLEKYKNEPKIMTITGTNWLGEWKPQQQSYHFNFCGGFWGWATWRRAWQGYDYDLKLWANEEAKERVRDFIADDKHFHALANVCSQAYNKEVDAWSYQWLFQCCLHSGIEVVPSVNLISNIGFGQDAAHTKNAYDVRSKIPLSPLLFPLKEPDAMVIDRKYFNMVSKRLSKNNHPILKLRNKINKLFSKVNNAIALTRSA</sequence>
<dbReference type="InterPro" id="IPR029044">
    <property type="entry name" value="Nucleotide-diphossugar_trans"/>
</dbReference>
<name>A0A8J7HTU0_9NOST</name>
<dbReference type="Proteomes" id="UP000632766">
    <property type="component" value="Unassembled WGS sequence"/>
</dbReference>
<dbReference type="SUPFAM" id="SSF53448">
    <property type="entry name" value="Nucleotide-diphospho-sugar transferases"/>
    <property type="match status" value="1"/>
</dbReference>
<evidence type="ECO:0000313" key="1">
    <source>
        <dbReference type="EMBL" id="MBH8563643.1"/>
    </source>
</evidence>
<proteinExistence type="predicted"/>
<dbReference type="EMBL" id="JAECZC010000028">
    <property type="protein sequence ID" value="MBH8563643.1"/>
    <property type="molecule type" value="Genomic_DNA"/>
</dbReference>
<protein>
    <submittedName>
        <fullName evidence="1">Glycosyltransferase family 2 protein</fullName>
    </submittedName>
</protein>
<reference evidence="1 2" key="1">
    <citation type="journal article" date="2021" name="Int. J. Syst. Evol. Microbiol.">
        <title>Amazonocrinis nigriterrae gen. nov., sp. nov., Atlanticothrix silvestris gen. nov., sp. nov. and Dendronalium phyllosphericum gen. nov., sp. nov., nostocacean cyanobacteria from Brazilian environments.</title>
        <authorList>
            <person name="Alvarenga D.O."/>
            <person name="Andreote A.P.D."/>
            <person name="Branco L.H.Z."/>
            <person name="Delbaje E."/>
            <person name="Cruz R.B."/>
            <person name="Varani A.M."/>
            <person name="Fiore M.F."/>
        </authorList>
    </citation>
    <scope>NUCLEOTIDE SEQUENCE [LARGE SCALE GENOMIC DNA]</scope>
    <source>
        <strain evidence="1 2">CENA67</strain>
    </source>
</reference>
<keyword evidence="2" id="KW-1185">Reference proteome</keyword>
<dbReference type="RefSeq" id="WP_198125517.1">
    <property type="nucleotide sequence ID" value="NZ_JAECZC010000028.1"/>
</dbReference>
<evidence type="ECO:0000313" key="2">
    <source>
        <dbReference type="Proteomes" id="UP000632766"/>
    </source>
</evidence>
<organism evidence="1 2">
    <name type="scientific">Amazonocrinis nigriterrae CENA67</name>
    <dbReference type="NCBI Taxonomy" id="2794033"/>
    <lineage>
        <taxon>Bacteria</taxon>
        <taxon>Bacillati</taxon>
        <taxon>Cyanobacteriota</taxon>
        <taxon>Cyanophyceae</taxon>
        <taxon>Nostocales</taxon>
        <taxon>Nostocaceae</taxon>
        <taxon>Amazonocrinis</taxon>
        <taxon>Amazonocrinis nigriterrae</taxon>
    </lineage>
</organism>